<evidence type="ECO:0000313" key="1">
    <source>
        <dbReference type="EMBL" id="ETN84509.1"/>
    </source>
</evidence>
<dbReference type="KEGG" id="nai:NECAME_17123"/>
<sequence>MREKLRKAEGRDRRCYAFMDFSQYEFIDALRLPETVRILPIAKKYLQDLNVMHMEGVSFQMG</sequence>
<accession>W2TS60</accession>
<protein>
    <submittedName>
        <fullName evidence="1">Uncharacterized protein</fullName>
    </submittedName>
</protein>
<keyword evidence="2" id="KW-1185">Reference proteome</keyword>
<name>W2TS60_NECAM</name>
<dbReference type="EMBL" id="KI657933">
    <property type="protein sequence ID" value="ETN84509.1"/>
    <property type="molecule type" value="Genomic_DNA"/>
</dbReference>
<evidence type="ECO:0000313" key="2">
    <source>
        <dbReference type="Proteomes" id="UP000053676"/>
    </source>
</evidence>
<gene>
    <name evidence="1" type="ORF">NECAME_17123</name>
</gene>
<proteinExistence type="predicted"/>
<reference evidence="2" key="1">
    <citation type="journal article" date="2014" name="Nat. Genet.">
        <title>Genome of the human hookworm Necator americanus.</title>
        <authorList>
            <person name="Tang Y.T."/>
            <person name="Gao X."/>
            <person name="Rosa B.A."/>
            <person name="Abubucker S."/>
            <person name="Hallsworth-Pepin K."/>
            <person name="Martin J."/>
            <person name="Tyagi R."/>
            <person name="Heizer E."/>
            <person name="Zhang X."/>
            <person name="Bhonagiri-Palsikar V."/>
            <person name="Minx P."/>
            <person name="Warren W.C."/>
            <person name="Wang Q."/>
            <person name="Zhan B."/>
            <person name="Hotez P.J."/>
            <person name="Sternberg P.W."/>
            <person name="Dougall A."/>
            <person name="Gaze S.T."/>
            <person name="Mulvenna J."/>
            <person name="Sotillo J."/>
            <person name="Ranganathan S."/>
            <person name="Rabelo E.M."/>
            <person name="Wilson R.K."/>
            <person name="Felgner P.L."/>
            <person name="Bethony J."/>
            <person name="Hawdon J.M."/>
            <person name="Gasser R.B."/>
            <person name="Loukas A."/>
            <person name="Mitreva M."/>
        </authorList>
    </citation>
    <scope>NUCLEOTIDE SEQUENCE [LARGE SCALE GENOMIC DNA]</scope>
</reference>
<dbReference type="Proteomes" id="UP000053676">
    <property type="component" value="Unassembled WGS sequence"/>
</dbReference>
<dbReference type="AlphaFoldDB" id="W2TS60"/>
<organism evidence="1 2">
    <name type="scientific">Necator americanus</name>
    <name type="common">Human hookworm</name>
    <dbReference type="NCBI Taxonomy" id="51031"/>
    <lineage>
        <taxon>Eukaryota</taxon>
        <taxon>Metazoa</taxon>
        <taxon>Ecdysozoa</taxon>
        <taxon>Nematoda</taxon>
        <taxon>Chromadorea</taxon>
        <taxon>Rhabditida</taxon>
        <taxon>Rhabditina</taxon>
        <taxon>Rhabditomorpha</taxon>
        <taxon>Strongyloidea</taxon>
        <taxon>Ancylostomatidae</taxon>
        <taxon>Bunostominae</taxon>
        <taxon>Necator</taxon>
    </lineage>
</organism>